<accession>A0A143Y8J6</accession>
<evidence type="ECO:0000313" key="5">
    <source>
        <dbReference type="Proteomes" id="UP000199280"/>
    </source>
</evidence>
<reference evidence="2 4" key="1">
    <citation type="submission" date="2016-02" db="EMBL/GenBank/DDBJ databases">
        <authorList>
            <person name="Wen L."/>
            <person name="He K."/>
            <person name="Yang H."/>
        </authorList>
    </citation>
    <scope>NUCLEOTIDE SEQUENCE [LARGE SCALE GENOMIC DNA]</scope>
    <source>
        <strain evidence="2">Trichococcus_R210</strain>
    </source>
</reference>
<evidence type="ECO:0000256" key="1">
    <source>
        <dbReference type="SAM" id="Phobius"/>
    </source>
</evidence>
<keyword evidence="1" id="KW-0812">Transmembrane</keyword>
<keyword evidence="1" id="KW-0472">Membrane</keyword>
<evidence type="ECO:0000313" key="3">
    <source>
        <dbReference type="EMBL" id="SEI50240.1"/>
    </source>
</evidence>
<dbReference type="OrthoDB" id="2139526at2"/>
<dbReference type="EMBL" id="FJNB01000001">
    <property type="protein sequence ID" value="CZQ82449.1"/>
    <property type="molecule type" value="Genomic_DNA"/>
</dbReference>
<evidence type="ECO:0000313" key="4">
    <source>
        <dbReference type="Proteomes" id="UP000076878"/>
    </source>
</evidence>
<keyword evidence="1" id="KW-1133">Transmembrane helix</keyword>
<dbReference type="Proteomes" id="UP000199280">
    <property type="component" value="Unassembled WGS sequence"/>
</dbReference>
<keyword evidence="5" id="KW-1185">Reference proteome</keyword>
<dbReference type="AlphaFoldDB" id="A0A143Y8J6"/>
<evidence type="ECO:0000313" key="2">
    <source>
        <dbReference type="EMBL" id="CZQ82449.1"/>
    </source>
</evidence>
<name>A0A143Y8J6_9LACT</name>
<dbReference type="EMBL" id="FNYT01000001">
    <property type="protein sequence ID" value="SEI50240.1"/>
    <property type="molecule type" value="Genomic_DNA"/>
</dbReference>
<dbReference type="RefSeq" id="WP_068620688.1">
    <property type="nucleotide sequence ID" value="NZ_FJNB01000001.1"/>
</dbReference>
<organism evidence="2 4">
    <name type="scientific">Trichococcus ilyis</name>
    <dbReference type="NCBI Taxonomy" id="640938"/>
    <lineage>
        <taxon>Bacteria</taxon>
        <taxon>Bacillati</taxon>
        <taxon>Bacillota</taxon>
        <taxon>Bacilli</taxon>
        <taxon>Lactobacillales</taxon>
        <taxon>Carnobacteriaceae</taxon>
        <taxon>Trichococcus</taxon>
    </lineage>
</organism>
<feature type="transmembrane region" description="Helical" evidence="1">
    <location>
        <begin position="33"/>
        <end position="52"/>
    </location>
</feature>
<reference evidence="3 5" key="2">
    <citation type="submission" date="2016-10" db="EMBL/GenBank/DDBJ databases">
        <authorList>
            <person name="Varghese N."/>
            <person name="Submissions S."/>
        </authorList>
    </citation>
    <scope>NUCLEOTIDE SEQUENCE [LARGE SCALE GENOMIC DNA]</scope>
    <source>
        <strain evidence="3 5">DSM 22150</strain>
    </source>
</reference>
<dbReference type="Pfam" id="PF11151">
    <property type="entry name" value="DUF2929"/>
    <property type="match status" value="1"/>
</dbReference>
<gene>
    <name evidence="3" type="ORF">SAMN05216375_10147</name>
    <name evidence="2" type="ORF">TR210_220</name>
</gene>
<sequence length="59" mass="6342">MKYIAIIFWGFILGQVSVYLGSALSGGSYDFMIATMTGIFTALIVVLVSALMPKTAPHK</sequence>
<proteinExistence type="predicted"/>
<evidence type="ECO:0008006" key="6">
    <source>
        <dbReference type="Google" id="ProtNLM"/>
    </source>
</evidence>
<dbReference type="Proteomes" id="UP000076878">
    <property type="component" value="Unassembled WGS sequence"/>
</dbReference>
<protein>
    <recommendedName>
        <fullName evidence="6">DUF2929 domain-containing protein</fullName>
    </recommendedName>
</protein>
<dbReference type="InterPro" id="IPR021324">
    <property type="entry name" value="DUF2929"/>
</dbReference>